<name>A0A699HSL3_TANCI</name>
<evidence type="ECO:0000313" key="2">
    <source>
        <dbReference type="EMBL" id="GEY51741.1"/>
    </source>
</evidence>
<protein>
    <submittedName>
        <fullName evidence="2">Uncharacterized protein</fullName>
    </submittedName>
</protein>
<reference evidence="2" key="1">
    <citation type="journal article" date="2019" name="Sci. Rep.">
        <title>Draft genome of Tanacetum cinerariifolium, the natural source of mosquito coil.</title>
        <authorList>
            <person name="Yamashiro T."/>
            <person name="Shiraishi A."/>
            <person name="Satake H."/>
            <person name="Nakayama K."/>
        </authorList>
    </citation>
    <scope>NUCLEOTIDE SEQUENCE</scope>
</reference>
<evidence type="ECO:0000256" key="1">
    <source>
        <dbReference type="SAM" id="MobiDB-lite"/>
    </source>
</evidence>
<feature type="region of interest" description="Disordered" evidence="1">
    <location>
        <begin position="163"/>
        <end position="196"/>
    </location>
</feature>
<gene>
    <name evidence="2" type="ORF">Tci_423715</name>
</gene>
<feature type="compositionally biased region" description="Basic and acidic residues" evidence="1">
    <location>
        <begin position="182"/>
        <end position="196"/>
    </location>
</feature>
<proteinExistence type="predicted"/>
<organism evidence="2">
    <name type="scientific">Tanacetum cinerariifolium</name>
    <name type="common">Dalmatian daisy</name>
    <name type="synonym">Chrysanthemum cinerariifolium</name>
    <dbReference type="NCBI Taxonomy" id="118510"/>
    <lineage>
        <taxon>Eukaryota</taxon>
        <taxon>Viridiplantae</taxon>
        <taxon>Streptophyta</taxon>
        <taxon>Embryophyta</taxon>
        <taxon>Tracheophyta</taxon>
        <taxon>Spermatophyta</taxon>
        <taxon>Magnoliopsida</taxon>
        <taxon>eudicotyledons</taxon>
        <taxon>Gunneridae</taxon>
        <taxon>Pentapetalae</taxon>
        <taxon>asterids</taxon>
        <taxon>campanulids</taxon>
        <taxon>Asterales</taxon>
        <taxon>Asteraceae</taxon>
        <taxon>Asteroideae</taxon>
        <taxon>Anthemideae</taxon>
        <taxon>Anthemidinae</taxon>
        <taxon>Tanacetum</taxon>
    </lineage>
</organism>
<dbReference type="EMBL" id="BKCJ010185253">
    <property type="protein sequence ID" value="GEY51741.1"/>
    <property type="molecule type" value="Genomic_DNA"/>
</dbReference>
<comment type="caution">
    <text evidence="2">The sequence shown here is derived from an EMBL/GenBank/DDBJ whole genome shotgun (WGS) entry which is preliminary data.</text>
</comment>
<accession>A0A699HSL3</accession>
<sequence>MDFFDLWKLGSPLDIVVEWLMSNKQNEGSIYNIRTCYDVNLVWLRRNNADVGFLFVGLKWLRQKLKYVAKGEPRHTPTFGMLFPEAMMSKEIKESQPYVYYVIKYPHAQSSSSTRRHGMGKSLVRRSHVLIPKKKKDVVPRRPRTITFADNVLQDLDEALEYAKMSDTDSNDADDQTTEFMIKPHDKEPKQPLKEL</sequence>
<dbReference type="AlphaFoldDB" id="A0A699HSL3"/>